<evidence type="ECO:0000313" key="4">
    <source>
        <dbReference type="Proteomes" id="UP001202244"/>
    </source>
</evidence>
<feature type="compositionally biased region" description="Low complexity" evidence="1">
    <location>
        <begin position="171"/>
        <end position="180"/>
    </location>
</feature>
<evidence type="ECO:0008006" key="5">
    <source>
        <dbReference type="Google" id="ProtNLM"/>
    </source>
</evidence>
<reference evidence="3 4" key="1">
    <citation type="journal article" date="2023" name="Microbiol. Spectr.">
        <title>Synergy between Genome Mining, Metabolomics, and Bioinformatics Uncovers Antibacterial Chlorinated Carbazole Alkaloids and Their Biosynthetic Gene Cluster from Streptomyces tubbatahanensis sp. nov., a Novel Actinomycete Isolated from Sulu Sea, Philippines.</title>
        <authorList>
            <person name="Tenebro C.P."/>
            <person name="Trono D.J.V.L."/>
            <person name="Balida L.A.P."/>
            <person name="Bayog L.K.A."/>
            <person name="Bruna J.R."/>
            <person name="Sabido E.M."/>
            <person name="Caspe D.P.C."/>
            <person name="de Los Santos E.L.C."/>
            <person name="Saludes J.P."/>
            <person name="Dalisay D.S."/>
        </authorList>
    </citation>
    <scope>NUCLEOTIDE SEQUENCE [LARGE SCALE GENOMIC DNA]</scope>
    <source>
        <strain evidence="3 4">DSD3025</strain>
    </source>
</reference>
<feature type="compositionally biased region" description="Basic and acidic residues" evidence="1">
    <location>
        <begin position="129"/>
        <end position="140"/>
    </location>
</feature>
<evidence type="ECO:0000313" key="3">
    <source>
        <dbReference type="EMBL" id="UNS96621.1"/>
    </source>
</evidence>
<feature type="region of interest" description="Disordered" evidence="1">
    <location>
        <begin position="40"/>
        <end position="115"/>
    </location>
</feature>
<keyword evidence="4" id="KW-1185">Reference proteome</keyword>
<proteinExistence type="predicted"/>
<name>A0ABY3XQF2_9ACTN</name>
<accession>A0ABY3XQF2</accession>
<keyword evidence="2" id="KW-0472">Membrane</keyword>
<evidence type="ECO:0000256" key="1">
    <source>
        <dbReference type="SAM" id="MobiDB-lite"/>
    </source>
</evidence>
<keyword evidence="2" id="KW-1133">Transmembrane helix</keyword>
<protein>
    <recommendedName>
        <fullName evidence="5">Large membrane protein</fullName>
    </recommendedName>
</protein>
<dbReference type="EMBL" id="CP093846">
    <property type="protein sequence ID" value="UNS96621.1"/>
    <property type="molecule type" value="Genomic_DNA"/>
</dbReference>
<feature type="compositionally biased region" description="Polar residues" evidence="1">
    <location>
        <begin position="274"/>
        <end position="285"/>
    </location>
</feature>
<organism evidence="3 4">
    <name type="scientific">Streptomyces tubbatahanensis</name>
    <dbReference type="NCBI Taxonomy" id="2923272"/>
    <lineage>
        <taxon>Bacteria</taxon>
        <taxon>Bacillati</taxon>
        <taxon>Actinomycetota</taxon>
        <taxon>Actinomycetes</taxon>
        <taxon>Kitasatosporales</taxon>
        <taxon>Streptomycetaceae</taxon>
        <taxon>Streptomyces</taxon>
    </lineage>
</organism>
<feature type="region of interest" description="Disordered" evidence="1">
    <location>
        <begin position="129"/>
        <end position="197"/>
    </location>
</feature>
<evidence type="ECO:0000256" key="2">
    <source>
        <dbReference type="SAM" id="Phobius"/>
    </source>
</evidence>
<gene>
    <name evidence="3" type="ORF">MMF93_08935</name>
</gene>
<feature type="region of interest" description="Disordered" evidence="1">
    <location>
        <begin position="1"/>
        <end position="22"/>
    </location>
</feature>
<feature type="region of interest" description="Disordered" evidence="1">
    <location>
        <begin position="211"/>
        <end position="237"/>
    </location>
</feature>
<dbReference type="PROSITE" id="PS51318">
    <property type="entry name" value="TAT"/>
    <property type="match status" value="1"/>
</dbReference>
<keyword evidence="2" id="KW-0812">Transmembrane</keyword>
<feature type="region of interest" description="Disordered" evidence="1">
    <location>
        <begin position="335"/>
        <end position="398"/>
    </location>
</feature>
<dbReference type="InterPro" id="IPR006311">
    <property type="entry name" value="TAT_signal"/>
</dbReference>
<dbReference type="RefSeq" id="WP_242750658.1">
    <property type="nucleotide sequence ID" value="NZ_CP093846.1"/>
</dbReference>
<dbReference type="Proteomes" id="UP001202244">
    <property type="component" value="Chromosome"/>
</dbReference>
<feature type="transmembrane region" description="Helical" evidence="2">
    <location>
        <begin position="21"/>
        <end position="42"/>
    </location>
</feature>
<feature type="region of interest" description="Disordered" evidence="1">
    <location>
        <begin position="274"/>
        <end position="301"/>
    </location>
</feature>
<sequence>MSTDQSPQKEDRPAPRSRRRQLAVVSVAAAVLVAGGGGAYWASTASSDNADGSDSAAPAGSPPKLALDGTAASAHDDEGIAPGEPMGPRGYRAEGELPGGPDSAAVRRTGHEVHRDQVAKLAEALEIKGGVKAEDGRWRAGGDQQGKGPRLTVDRGEDGGAWTYQNGDTVPLDADASPEADPAPDGKPLSPKEAEEAVKPALRALGLQDSGLKAGSSVGGTRTVTASPKVDGLPTHGWDSTFVVDDDGAVTRAQGSWKATRKGETYPVMSATATLDQLNKASQSRGGHGAGAGKKDEPTAVGDATFGLSLERSHGEPLLVPAWIYEVKRPGGGDMEVTHPALDPKYLKPAKTSGHQPSQPGKDPSKPGEAPSKPGREEGKGDVGTGAGKGPAQAVESYSADGRTLKLRFWGGVCDTYKATADESASSVKVKIDAKPKKKDQVCVKIAKRQTVEVELDKKLGDRKVLDARDGEKLPRKE</sequence>
<feature type="compositionally biased region" description="Low complexity" evidence="1">
    <location>
        <begin position="42"/>
        <end position="63"/>
    </location>
</feature>